<dbReference type="AlphaFoldDB" id="W1Q880"/>
<dbReference type="OrthoDB" id="19344at2759"/>
<dbReference type="PANTHER" id="PTHR16201:SF11">
    <property type="entry name" value="PQ-LOOP REPEAT-CONTAINING PROTEIN"/>
    <property type="match status" value="1"/>
</dbReference>
<dbReference type="RefSeq" id="XP_013932647.1">
    <property type="nucleotide sequence ID" value="XM_014077172.1"/>
</dbReference>
<feature type="transmembrane region" description="Helical" evidence="5">
    <location>
        <begin position="133"/>
        <end position="152"/>
    </location>
</feature>
<evidence type="ECO:0000256" key="2">
    <source>
        <dbReference type="ARBA" id="ARBA00022692"/>
    </source>
</evidence>
<evidence type="ECO:0008006" key="8">
    <source>
        <dbReference type="Google" id="ProtNLM"/>
    </source>
</evidence>
<dbReference type="KEGG" id="opa:HPODL_02850"/>
<feature type="transmembrane region" description="Helical" evidence="5">
    <location>
        <begin position="222"/>
        <end position="242"/>
    </location>
</feature>
<dbReference type="eggNOG" id="ENOG502RZDU">
    <property type="taxonomic scope" value="Eukaryota"/>
</dbReference>
<dbReference type="PANTHER" id="PTHR16201">
    <property type="entry name" value="SEVEN TRANSMEMBRANE PROTEIN 1-RELATED"/>
    <property type="match status" value="1"/>
</dbReference>
<dbReference type="EMBL" id="AEOI02000010">
    <property type="protein sequence ID" value="ESW96217.1"/>
    <property type="molecule type" value="Genomic_DNA"/>
</dbReference>
<proteinExistence type="predicted"/>
<dbReference type="OMA" id="FVIYFPR"/>
<organism evidence="6 7">
    <name type="scientific">Ogataea parapolymorpha (strain ATCC 26012 / BCRC 20466 / JCM 22074 / NRRL Y-7560 / DL-1)</name>
    <name type="common">Yeast</name>
    <name type="synonym">Hansenula polymorpha</name>
    <dbReference type="NCBI Taxonomy" id="871575"/>
    <lineage>
        <taxon>Eukaryota</taxon>
        <taxon>Fungi</taxon>
        <taxon>Dikarya</taxon>
        <taxon>Ascomycota</taxon>
        <taxon>Saccharomycotina</taxon>
        <taxon>Pichiomycetes</taxon>
        <taxon>Pichiales</taxon>
        <taxon>Pichiaceae</taxon>
        <taxon>Ogataea</taxon>
    </lineage>
</organism>
<accession>W1Q880</accession>
<protein>
    <recommendedName>
        <fullName evidence="8">PQ loop repeat protein</fullName>
    </recommendedName>
</protein>
<gene>
    <name evidence="6" type="ORF">HPODL_02850</name>
</gene>
<dbReference type="InterPro" id="IPR006603">
    <property type="entry name" value="PQ-loop_rpt"/>
</dbReference>
<keyword evidence="3 5" id="KW-1133">Transmembrane helix</keyword>
<comment type="subcellular location">
    <subcellularLocation>
        <location evidence="1">Membrane</location>
        <topology evidence="1">Multi-pass membrane protein</topology>
    </subcellularLocation>
</comment>
<dbReference type="HOGENOM" id="CLU_033734_1_0_1"/>
<dbReference type="Proteomes" id="UP000008673">
    <property type="component" value="Unassembled WGS sequence"/>
</dbReference>
<reference evidence="6 7" key="1">
    <citation type="journal article" date="2013" name="BMC Genomics">
        <title>Genome sequence and analysis of methylotrophic yeast Hansenula polymorpha DL1.</title>
        <authorList>
            <person name="Ravin N.V."/>
            <person name="Eldarov M.A."/>
            <person name="Kadnikov V.V."/>
            <person name="Beletsky A.V."/>
            <person name="Schneider J."/>
            <person name="Mardanova E.S."/>
            <person name="Smekalova E.M."/>
            <person name="Zvereva M.I."/>
            <person name="Dontsova O.A."/>
            <person name="Mardanov A.V."/>
            <person name="Skryabin K.G."/>
        </authorList>
    </citation>
    <scope>NUCLEOTIDE SEQUENCE [LARGE SCALE GENOMIC DNA]</scope>
    <source>
        <strain evidence="7">ATCC 26012 / BCRC 20466 / JCM 22074 / NRRL Y-7560 / DL-1</strain>
    </source>
</reference>
<dbReference type="GO" id="GO:0016020">
    <property type="term" value="C:membrane"/>
    <property type="evidence" value="ECO:0007669"/>
    <property type="project" value="UniProtKB-SubCell"/>
</dbReference>
<evidence type="ECO:0000256" key="3">
    <source>
        <dbReference type="ARBA" id="ARBA00022989"/>
    </source>
</evidence>
<evidence type="ECO:0000256" key="4">
    <source>
        <dbReference type="ARBA" id="ARBA00023136"/>
    </source>
</evidence>
<feature type="transmembrane region" description="Helical" evidence="5">
    <location>
        <begin position="158"/>
        <end position="177"/>
    </location>
</feature>
<comment type="caution">
    <text evidence="6">The sequence shown here is derived from an EMBL/GenBank/DDBJ whole genome shotgun (WGS) entry which is preliminary data.</text>
</comment>
<dbReference type="InterPro" id="IPR051415">
    <property type="entry name" value="LAAT-1"/>
</dbReference>
<dbReference type="GeneID" id="25772299"/>
<name>W1Q880_OGAPD</name>
<dbReference type="SMART" id="SM00679">
    <property type="entry name" value="CTNS"/>
    <property type="match status" value="2"/>
</dbReference>
<sequence>MESCAIYQNPSGFGFLIGSLLALGIYVSYIPQHLKIVNRRTSEGLSPLFLLLGSTSGFSSLVNLLLVSSPARKCCLTDLNKFQCIYSQLGLIQVAAQAVGYSLILILCAYLTRPPIDVPGSNEEKIGRAYRWFLIYVVLNAALAIYFLFFNADFNETMAFANFSGILSTILATAQYLPQIHTTYTLKHAGTLSMHMMLLQTPGGYLWSFTLFMQPGSSWSSWLPYFTAANLQLVLLIMCLYYRGRNPEETPLLG</sequence>
<evidence type="ECO:0000256" key="1">
    <source>
        <dbReference type="ARBA" id="ARBA00004141"/>
    </source>
</evidence>
<feature type="transmembrane region" description="Helical" evidence="5">
    <location>
        <begin position="12"/>
        <end position="29"/>
    </location>
</feature>
<dbReference type="Gene3D" id="1.20.1280.290">
    <property type="match status" value="2"/>
</dbReference>
<keyword evidence="4 5" id="KW-0472">Membrane</keyword>
<keyword evidence="2 5" id="KW-0812">Transmembrane</keyword>
<dbReference type="Pfam" id="PF04193">
    <property type="entry name" value="PQ-loop"/>
    <property type="match status" value="2"/>
</dbReference>
<evidence type="ECO:0000313" key="6">
    <source>
        <dbReference type="EMBL" id="ESW96217.1"/>
    </source>
</evidence>
<feature type="transmembrane region" description="Helical" evidence="5">
    <location>
        <begin position="91"/>
        <end position="112"/>
    </location>
</feature>
<keyword evidence="7" id="KW-1185">Reference proteome</keyword>
<evidence type="ECO:0000256" key="5">
    <source>
        <dbReference type="SAM" id="Phobius"/>
    </source>
</evidence>
<feature type="transmembrane region" description="Helical" evidence="5">
    <location>
        <begin position="49"/>
        <end position="71"/>
    </location>
</feature>
<evidence type="ECO:0000313" key="7">
    <source>
        <dbReference type="Proteomes" id="UP000008673"/>
    </source>
</evidence>